<keyword evidence="3" id="KW-1185">Reference proteome</keyword>
<gene>
    <name evidence="2" type="ORF">Ptr86124_010681</name>
    <name evidence="1" type="ORF">PtrM4_120710</name>
</gene>
<dbReference type="OrthoDB" id="4666783at2759"/>
<evidence type="ECO:0000313" key="2">
    <source>
        <dbReference type="EMBL" id="KAI1510235.1"/>
    </source>
</evidence>
<protein>
    <submittedName>
        <fullName evidence="2">Uncharacterized protein</fullName>
    </submittedName>
</protein>
<evidence type="ECO:0000313" key="3">
    <source>
        <dbReference type="Proteomes" id="UP000249757"/>
    </source>
</evidence>
<dbReference type="EMBL" id="NRDI02000017">
    <property type="protein sequence ID" value="KAI1510235.1"/>
    <property type="molecule type" value="Genomic_DNA"/>
</dbReference>
<reference evidence="3" key="4">
    <citation type="journal article" date="2022" name="Microb. Genom.">
        <title>A global pangenome for the wheat fungal pathogen Pyrenophora tritici-repentis and prediction of effector protein structural homology.</title>
        <authorList>
            <person name="Moolhuijzen P.M."/>
            <person name="See P.T."/>
            <person name="Shi G."/>
            <person name="Powell H.R."/>
            <person name="Cockram J."/>
            <person name="Jorgensen L.N."/>
            <person name="Benslimane H."/>
            <person name="Strelkov S.E."/>
            <person name="Turner J."/>
            <person name="Liu Z."/>
            <person name="Moffat C.S."/>
        </authorList>
    </citation>
    <scope>NUCLEOTIDE SEQUENCE [LARGE SCALE GENOMIC DNA]</scope>
</reference>
<sequence>MQMNHIGQRIEEHSRYMFIMAHLYKAYHLKNPAMPTWPDMEIIIHRQGADRLFGGEAPNSLNNAFQKLLQACGYPAMSYNEYQKLRGDADKASGDTKQVRRLEDLSPLSKHGFYTQESRTTDSPDKLQSDLFITLQAPDLREQLTKLCLFRPGQTSANLAVWQDEWSTTEQDGRSEWLGNIACLDTWMRADSLKVNFDIFAVHSVCAKIWTATLTTLKSSPNYTFPASIDLENNPLSHQALALDILGKASTGDTAALGILAEAIENIILEPCTPSKQHSRKVWNGDRSLAAAIIQGAKQGIQYPVGF</sequence>
<dbReference type="Proteomes" id="UP000249757">
    <property type="component" value="Unassembled WGS sequence"/>
</dbReference>
<dbReference type="Proteomes" id="UP000245464">
    <property type="component" value="Chromosome 6"/>
</dbReference>
<evidence type="ECO:0000313" key="1">
    <source>
        <dbReference type="EMBL" id="KAF7569656.1"/>
    </source>
</evidence>
<name>A0A2W1HEC3_9PLEO</name>
<organism evidence="2 3">
    <name type="scientific">Pyrenophora tritici-repentis</name>
    <dbReference type="NCBI Taxonomy" id="45151"/>
    <lineage>
        <taxon>Eukaryota</taxon>
        <taxon>Fungi</taxon>
        <taxon>Dikarya</taxon>
        <taxon>Ascomycota</taxon>
        <taxon>Pezizomycotina</taxon>
        <taxon>Dothideomycetes</taxon>
        <taxon>Pleosporomycetidae</taxon>
        <taxon>Pleosporales</taxon>
        <taxon>Pleosporineae</taxon>
        <taxon>Pleosporaceae</taxon>
        <taxon>Pyrenophora</taxon>
    </lineage>
</organism>
<dbReference type="AlphaFoldDB" id="A0A2W1HEC3"/>
<accession>A0A2W1HEC3</accession>
<reference evidence="2" key="2">
    <citation type="submission" date="2021-05" db="EMBL/GenBank/DDBJ databases">
        <authorList>
            <person name="Moolhuijzen P.M."/>
            <person name="Moffat C.S."/>
        </authorList>
    </citation>
    <scope>NUCLEOTIDE SEQUENCE</scope>
    <source>
        <strain evidence="2">86-124</strain>
    </source>
</reference>
<dbReference type="EMBL" id="NQIK02000006">
    <property type="protein sequence ID" value="KAF7569656.1"/>
    <property type="molecule type" value="Genomic_DNA"/>
</dbReference>
<proteinExistence type="predicted"/>
<comment type="caution">
    <text evidence="2">The sequence shown here is derived from an EMBL/GenBank/DDBJ whole genome shotgun (WGS) entry which is preliminary data.</text>
</comment>
<reference evidence="2" key="3">
    <citation type="journal article" date="2022" name="bioRxiv">
        <title>A global pangenome for the wheat fungal pathogen Pyrenophora tritici-repentis and prediction of effector protein structural homology.</title>
        <authorList>
            <person name="Moolhuijzen P."/>
            <person name="See P.T."/>
            <person name="Shi G."/>
            <person name="Powell H.R."/>
            <person name="Cockram J."/>
            <person name="Jorgensen L.N."/>
            <person name="Benslimane H."/>
            <person name="Strelkov S.E."/>
            <person name="Turner J."/>
            <person name="Liu Z."/>
            <person name="Moffat C.S."/>
        </authorList>
    </citation>
    <scope>NUCLEOTIDE SEQUENCE</scope>
    <source>
        <strain evidence="2">86-124</strain>
    </source>
</reference>
<reference evidence="1" key="1">
    <citation type="journal article" date="2018" name="BMC Genomics">
        <title>Comparative genomics of the wheat fungal pathogen Pyrenophora tritici-repentis reveals chromosomal variations and genome plasticity.</title>
        <authorList>
            <person name="Moolhuijzen P."/>
            <person name="See P.T."/>
            <person name="Hane J.K."/>
            <person name="Shi G."/>
            <person name="Liu Z."/>
            <person name="Oliver R.P."/>
            <person name="Moffat C.S."/>
        </authorList>
    </citation>
    <scope>NUCLEOTIDE SEQUENCE [LARGE SCALE GENOMIC DNA]</scope>
    <source>
        <strain evidence="1">M4</strain>
    </source>
</reference>